<keyword evidence="1" id="KW-0812">Transmembrane</keyword>
<evidence type="ECO:0000256" key="1">
    <source>
        <dbReference type="SAM" id="Phobius"/>
    </source>
</evidence>
<keyword evidence="1" id="KW-1133">Transmembrane helix</keyword>
<organism evidence="2 3">
    <name type="scientific">Pleurodeles waltl</name>
    <name type="common">Iberian ribbed newt</name>
    <dbReference type="NCBI Taxonomy" id="8319"/>
    <lineage>
        <taxon>Eukaryota</taxon>
        <taxon>Metazoa</taxon>
        <taxon>Chordata</taxon>
        <taxon>Craniata</taxon>
        <taxon>Vertebrata</taxon>
        <taxon>Euteleostomi</taxon>
        <taxon>Amphibia</taxon>
        <taxon>Batrachia</taxon>
        <taxon>Caudata</taxon>
        <taxon>Salamandroidea</taxon>
        <taxon>Salamandridae</taxon>
        <taxon>Pleurodelinae</taxon>
        <taxon>Pleurodeles</taxon>
    </lineage>
</organism>
<comment type="caution">
    <text evidence="2">The sequence shown here is derived from an EMBL/GenBank/DDBJ whole genome shotgun (WGS) entry which is preliminary data.</text>
</comment>
<accession>A0AAV7PHV6</accession>
<feature type="transmembrane region" description="Helical" evidence="1">
    <location>
        <begin position="194"/>
        <end position="218"/>
    </location>
</feature>
<keyword evidence="1" id="KW-0472">Membrane</keyword>
<reference evidence="2" key="1">
    <citation type="journal article" date="2022" name="bioRxiv">
        <title>Sequencing and chromosome-scale assembly of the giantPleurodeles waltlgenome.</title>
        <authorList>
            <person name="Brown T."/>
            <person name="Elewa A."/>
            <person name="Iarovenko S."/>
            <person name="Subramanian E."/>
            <person name="Araus A.J."/>
            <person name="Petzold A."/>
            <person name="Susuki M."/>
            <person name="Suzuki K.-i.T."/>
            <person name="Hayashi T."/>
            <person name="Toyoda A."/>
            <person name="Oliveira C."/>
            <person name="Osipova E."/>
            <person name="Leigh N.D."/>
            <person name="Simon A."/>
            <person name="Yun M.H."/>
        </authorList>
    </citation>
    <scope>NUCLEOTIDE SEQUENCE</scope>
    <source>
        <strain evidence="2">20211129_DDA</strain>
        <tissue evidence="2">Liver</tissue>
    </source>
</reference>
<proteinExistence type="predicted"/>
<name>A0AAV7PHV6_PLEWA</name>
<dbReference type="AlphaFoldDB" id="A0AAV7PHV6"/>
<sequence length="220" mass="24783">MAGYKGDSGEGIFYDDPDGSFEQALVYALDAGVRHTVNVALAQAIQPIKHHLLGFAEQQGWMSHSRIQEELPFSQDPSSAFDANLHQADFDQLLQVLSTDHDYSSSQSLHPRDGSLTERVPALCRGAFPTAQAILRKVPLLLATINFRVAGKHTTLWFDYNDENTDRINDVSKFIGERPKYLFFGQMQEFAQDVLVLAVGLLLLFFFWKIFQSALLAFRK</sequence>
<evidence type="ECO:0000313" key="3">
    <source>
        <dbReference type="Proteomes" id="UP001066276"/>
    </source>
</evidence>
<dbReference type="EMBL" id="JANPWB010000011">
    <property type="protein sequence ID" value="KAJ1125353.1"/>
    <property type="molecule type" value="Genomic_DNA"/>
</dbReference>
<gene>
    <name evidence="2" type="ORF">NDU88_003785</name>
</gene>
<dbReference type="Proteomes" id="UP001066276">
    <property type="component" value="Chromosome 7"/>
</dbReference>
<protein>
    <submittedName>
        <fullName evidence="2">Uncharacterized protein</fullName>
    </submittedName>
</protein>
<evidence type="ECO:0000313" key="2">
    <source>
        <dbReference type="EMBL" id="KAJ1125353.1"/>
    </source>
</evidence>
<keyword evidence="3" id="KW-1185">Reference proteome</keyword>